<dbReference type="InterPro" id="IPR003961">
    <property type="entry name" value="FN3_dom"/>
</dbReference>
<reference evidence="3 4" key="1">
    <citation type="submission" date="2016-11" db="EMBL/GenBank/DDBJ databases">
        <authorList>
            <person name="Jaros S."/>
            <person name="Januszkiewicz K."/>
            <person name="Wedrychowicz H."/>
        </authorList>
    </citation>
    <scope>NUCLEOTIDE SEQUENCE [LARGE SCALE GENOMIC DNA]</scope>
    <source>
        <strain evidence="3 4">DSM 25479</strain>
    </source>
</reference>
<gene>
    <name evidence="3" type="ORF">SAMN05443429_10892</name>
</gene>
<dbReference type="RefSeq" id="WP_073180259.1">
    <property type="nucleotide sequence ID" value="NZ_FQYI01000008.1"/>
</dbReference>
<feature type="compositionally biased region" description="Pro residues" evidence="1">
    <location>
        <begin position="238"/>
        <end position="267"/>
    </location>
</feature>
<evidence type="ECO:0000256" key="1">
    <source>
        <dbReference type="SAM" id="MobiDB-lite"/>
    </source>
</evidence>
<dbReference type="CDD" id="cd00063">
    <property type="entry name" value="FN3"/>
    <property type="match status" value="1"/>
</dbReference>
<protein>
    <recommendedName>
        <fullName evidence="2">Fibronectin type-III domain-containing protein</fullName>
    </recommendedName>
</protein>
<accession>A0A1M6G7W3</accession>
<feature type="region of interest" description="Disordered" evidence="1">
    <location>
        <begin position="236"/>
        <end position="270"/>
    </location>
</feature>
<dbReference type="STRING" id="1118202.SAMN05443429_10892"/>
<dbReference type="AlphaFoldDB" id="A0A1M6G7W3"/>
<dbReference type="OrthoDB" id="1238027at2"/>
<dbReference type="SUPFAM" id="SSF49265">
    <property type="entry name" value="Fibronectin type III"/>
    <property type="match status" value="1"/>
</dbReference>
<dbReference type="InterPro" id="IPR036116">
    <property type="entry name" value="FN3_sf"/>
</dbReference>
<evidence type="ECO:0000313" key="4">
    <source>
        <dbReference type="Proteomes" id="UP000184335"/>
    </source>
</evidence>
<dbReference type="EMBL" id="FQYI01000008">
    <property type="protein sequence ID" value="SHJ06060.1"/>
    <property type="molecule type" value="Genomic_DNA"/>
</dbReference>
<organism evidence="3 4">
    <name type="scientific">Cruoricaptor ignavus</name>
    <dbReference type="NCBI Taxonomy" id="1118202"/>
    <lineage>
        <taxon>Bacteria</taxon>
        <taxon>Pseudomonadati</taxon>
        <taxon>Bacteroidota</taxon>
        <taxon>Flavobacteriia</taxon>
        <taxon>Flavobacteriales</taxon>
        <taxon>Weeksellaceae</taxon>
        <taxon>Cruoricaptor</taxon>
    </lineage>
</organism>
<dbReference type="InterPro" id="IPR013783">
    <property type="entry name" value="Ig-like_fold"/>
</dbReference>
<feature type="domain" description="Fibronectin type-III" evidence="2">
    <location>
        <begin position="289"/>
        <end position="351"/>
    </location>
</feature>
<proteinExistence type="predicted"/>
<dbReference type="Proteomes" id="UP000184335">
    <property type="component" value="Unassembled WGS sequence"/>
</dbReference>
<sequence>MSEVRYSIQGRNFKDFGVYVSASRGLIDGLKRRQPKTYQWAEYHGISVDLDRPRYEAREIVLDCFIVGKDWRTIQSGFSEFWQSFYTADTPRVVVEPFGYEGLAYCVYLQDEVKLEKRFRDGDMVGTFQLKLIEPNPVKVVLFHGGGRLKVGYTSEYDTEISFPNLEYEYGSGDVSLDVAMPAGYVIIMGNMEDIGRFETNASIVWGGRYLGYDFNGEDFFFEDFYVMEREITQLYPAPQPNPQPEAPKPLPTDPEPKPNNPEPAIPNPQEDEYATMAEIQLDNGMTVVTTESSISVYWTPQSQSDYDGYTIKVNGSVYSRISRGNTGGASISNLDSDTEYEVEVEFTSGESVRSIGKFRARTLKRRNFLPAPKPKDIPAGAMRNYTPIGWRSSRYHGFSGTFKVNPDGTIPFGQQEGGNIEFESPLFDQEINLRVDGENIRVTVFIFDKGADYWNPVIQPGTTPTGIALGSDNTFRIGAKDKHQMIRVNCFGEEGGGYLKDIIITKEPTNGREAVSYNPEPVYDIDRERNIFRRFTDSDLYEARYIGGELATRITGTPFYSMKLEAGKTFYYRVDVFSETGKDFGVQFNDTANAFYPVVKDQWTPIVIALDDKMSKLTLIADVAEDRDNPYRLTPRPFWIKNEAVTEVPPSEIMNIVPRPKKVFTSLMDAIEARQEGEFSVGVNRFRKITGKPTVNPGDFELLNGTLNDRKPRGFKPVYFDAHGWAFKHIDDNKNIWLTNLKKGTGYIPYAKFREMMQRAVQMPAGSGKVEKIRKPEMWAEILDSDITVVDGLPFAEGIRSLSGGKIILFVYGSAYVLEADLKTIHHYKHPDTMGGTVNGWLIDSYGDMAFIGGYFVGRSDLDGTRGHGRIVATFDAGKTWSTVFDVRRDGKEYGGYIPLGNAFHIHGYAYDPYWDRLWMVNGDSSESSTPGKIYWTDNYRDPVPTWNIMNYNFDKGRIYQKELKPAEGYEQWCSVFPIKDAVLFGADMNPTTLARMQRVGKESNNPRETMVYHHGSLTVVPVFTKFDEQSPIIVYNAQQGASPFQEPSIDISWNGYNFHRVWEDDFFPNGGDSQTKAYGFADGFVITNANTQRFDTPMILAGMIEF</sequence>
<keyword evidence="4" id="KW-1185">Reference proteome</keyword>
<name>A0A1M6G7W3_9FLAO</name>
<dbReference type="Pfam" id="PF00041">
    <property type="entry name" value="fn3"/>
    <property type="match status" value="1"/>
</dbReference>
<evidence type="ECO:0000259" key="2">
    <source>
        <dbReference type="Pfam" id="PF00041"/>
    </source>
</evidence>
<dbReference type="Gene3D" id="2.60.40.10">
    <property type="entry name" value="Immunoglobulins"/>
    <property type="match status" value="1"/>
</dbReference>
<evidence type="ECO:0000313" key="3">
    <source>
        <dbReference type="EMBL" id="SHJ06060.1"/>
    </source>
</evidence>